<gene>
    <name evidence="2" type="ORF">K452DRAFT_321646</name>
</gene>
<evidence type="ECO:0000256" key="1">
    <source>
        <dbReference type="SAM" id="Phobius"/>
    </source>
</evidence>
<keyword evidence="1" id="KW-1133">Transmembrane helix</keyword>
<protein>
    <submittedName>
        <fullName evidence="2">Uncharacterized protein</fullName>
    </submittedName>
</protein>
<dbReference type="GeneID" id="54301913"/>
<name>A0A6A6B2X1_9PEZI</name>
<proteinExistence type="predicted"/>
<dbReference type="Proteomes" id="UP000799438">
    <property type="component" value="Unassembled WGS sequence"/>
</dbReference>
<reference evidence="2" key="1">
    <citation type="journal article" date="2020" name="Stud. Mycol.">
        <title>101 Dothideomycetes genomes: a test case for predicting lifestyles and emergence of pathogens.</title>
        <authorList>
            <person name="Haridas S."/>
            <person name="Albert R."/>
            <person name="Binder M."/>
            <person name="Bloem J."/>
            <person name="Labutti K."/>
            <person name="Salamov A."/>
            <person name="Andreopoulos B."/>
            <person name="Baker S."/>
            <person name="Barry K."/>
            <person name="Bills G."/>
            <person name="Bluhm B."/>
            <person name="Cannon C."/>
            <person name="Castanera R."/>
            <person name="Culley D."/>
            <person name="Daum C."/>
            <person name="Ezra D."/>
            <person name="Gonzalez J."/>
            <person name="Henrissat B."/>
            <person name="Kuo A."/>
            <person name="Liang C."/>
            <person name="Lipzen A."/>
            <person name="Lutzoni F."/>
            <person name="Magnuson J."/>
            <person name="Mondo S."/>
            <person name="Nolan M."/>
            <person name="Ohm R."/>
            <person name="Pangilinan J."/>
            <person name="Park H.-J."/>
            <person name="Ramirez L."/>
            <person name="Alfaro M."/>
            <person name="Sun H."/>
            <person name="Tritt A."/>
            <person name="Yoshinaga Y."/>
            <person name="Zwiers L.-H."/>
            <person name="Turgeon B."/>
            <person name="Goodwin S."/>
            <person name="Spatafora J."/>
            <person name="Crous P."/>
            <person name="Grigoriev I."/>
        </authorList>
    </citation>
    <scope>NUCLEOTIDE SEQUENCE</scope>
    <source>
        <strain evidence="2">CBS 121167</strain>
    </source>
</reference>
<evidence type="ECO:0000313" key="2">
    <source>
        <dbReference type="EMBL" id="KAF2137595.1"/>
    </source>
</evidence>
<organism evidence="2 3">
    <name type="scientific">Aplosporella prunicola CBS 121167</name>
    <dbReference type="NCBI Taxonomy" id="1176127"/>
    <lineage>
        <taxon>Eukaryota</taxon>
        <taxon>Fungi</taxon>
        <taxon>Dikarya</taxon>
        <taxon>Ascomycota</taxon>
        <taxon>Pezizomycotina</taxon>
        <taxon>Dothideomycetes</taxon>
        <taxon>Dothideomycetes incertae sedis</taxon>
        <taxon>Botryosphaeriales</taxon>
        <taxon>Aplosporellaceae</taxon>
        <taxon>Aplosporella</taxon>
    </lineage>
</organism>
<feature type="transmembrane region" description="Helical" evidence="1">
    <location>
        <begin position="51"/>
        <end position="72"/>
    </location>
</feature>
<dbReference type="AlphaFoldDB" id="A0A6A6B2X1"/>
<feature type="transmembrane region" description="Helical" evidence="1">
    <location>
        <begin position="19"/>
        <end position="39"/>
    </location>
</feature>
<dbReference type="EMBL" id="ML995501">
    <property type="protein sequence ID" value="KAF2137595.1"/>
    <property type="molecule type" value="Genomic_DNA"/>
</dbReference>
<accession>A0A6A6B2X1</accession>
<keyword evidence="1" id="KW-0472">Membrane</keyword>
<evidence type="ECO:0000313" key="3">
    <source>
        <dbReference type="Proteomes" id="UP000799438"/>
    </source>
</evidence>
<sequence>MTTTTTDVIASPFTLLRAVLTRIITLVGDVFYLLVSIFQRATGLAEDTAELLLRNFIALLLIAGIVLGWLAFVERQQQRQGGPVGPITRTGTGLVESVQQVVGQGKKNVQQAVEKGKKKA</sequence>
<keyword evidence="1" id="KW-0812">Transmembrane</keyword>
<keyword evidence="3" id="KW-1185">Reference proteome</keyword>
<dbReference type="RefSeq" id="XP_033393310.1">
    <property type="nucleotide sequence ID" value="XM_033544417.1"/>
</dbReference>